<reference evidence="7" key="1">
    <citation type="submission" date="2016-07" db="EMBL/GenBank/DDBJ databases">
        <title>Nontailed viruses are major unrecognized killers of bacteria in the ocean.</title>
        <authorList>
            <person name="Kauffman K."/>
            <person name="Hussain F."/>
            <person name="Yang J."/>
            <person name="Arevalo P."/>
            <person name="Brown J."/>
            <person name="Cutler M."/>
            <person name="Kelly L."/>
            <person name="Polz M.F."/>
        </authorList>
    </citation>
    <scope>NUCLEOTIDE SEQUENCE [LARGE SCALE GENOMIC DNA]</scope>
    <source>
        <strain evidence="7">10N.286.55.C1</strain>
    </source>
</reference>
<dbReference type="AlphaFoldDB" id="A0A2N7BJV3"/>
<evidence type="ECO:0000256" key="4">
    <source>
        <dbReference type="ARBA" id="ARBA00023004"/>
    </source>
</evidence>
<dbReference type="GO" id="GO:0010436">
    <property type="term" value="F:carotenoid dioxygenase activity"/>
    <property type="evidence" value="ECO:0007669"/>
    <property type="project" value="TreeGrafter"/>
</dbReference>
<evidence type="ECO:0000256" key="3">
    <source>
        <dbReference type="ARBA" id="ARBA00023002"/>
    </source>
</evidence>
<keyword evidence="2 5" id="KW-0479">Metal-binding</keyword>
<feature type="binding site" evidence="5">
    <location>
        <position position="264"/>
    </location>
    <ligand>
        <name>Fe cation</name>
        <dbReference type="ChEBI" id="CHEBI:24875"/>
        <note>catalytic</note>
    </ligand>
</feature>
<comment type="similarity">
    <text evidence="1">Belongs to the carotenoid oxygenase family.</text>
</comment>
<dbReference type="Pfam" id="PF03055">
    <property type="entry name" value="RPE65"/>
    <property type="match status" value="1"/>
</dbReference>
<accession>A0A2N7BJV3</accession>
<evidence type="ECO:0000256" key="5">
    <source>
        <dbReference type="PIRSR" id="PIRSR604294-1"/>
    </source>
</evidence>
<protein>
    <submittedName>
        <fullName evidence="6">Uncharacterized protein</fullName>
    </submittedName>
</protein>
<dbReference type="GO" id="GO:0016121">
    <property type="term" value="P:carotene catabolic process"/>
    <property type="evidence" value="ECO:0007669"/>
    <property type="project" value="TreeGrafter"/>
</dbReference>
<dbReference type="PANTHER" id="PTHR10543">
    <property type="entry name" value="BETA-CAROTENE DIOXYGENASE"/>
    <property type="match status" value="1"/>
</dbReference>
<sequence>MKRRTFLKSVAGATFVPSQLLASQDNIPSSFPVSIMQAGRSATSGDLHLIGGELPADIHGHVFFSEGIPLEPDHLSPNGRGALTRLDFSPSKVSFLRKMIDTPSAIMQQHISYGYDSFKLLGGMAYYSPTMGFVNYCNTAPNYLGDNRFALSYEGGVPYEFDALSLDLITPIGHYDEWQSSLPPWMSPFIPDKWLFPQVRTTGHPYFDLESDECFTINYGGNISNTGTKNGFIRLLKWDKHSPLQGWNIIGRNGKPAFIAATAHSLGVTRHHILVFETAAQVEPLRMLGISSVYAQQHRTPTWIIRKKDLNPGRDYVVADYLELDFDTSDIMCNYDDHEHEITLYGQYLGAMDKSEPQYTRDKRLFGGRTPSKLAGYPAAPIDVGGLVRARIQVQSQSVRQINEDFRLIRDDQLFWDMNDPAYRGHFQFPEQFEHIYWAAVGYRKDHVIKRVADSYEHYPNRRFTNDSLPETDQPSALVHMDCLSMNLADAYQFPSDCVMRTPQFMARPNSTSQDDGYIFTAVVRSHPTYGIGNGKEIWIFDAQNLAQGPLAILGHPQLNFATTNHALWVAEIGPRPADAYKANVGDFFSSRLSSHRSAVQEVIQQHILPRFG</sequence>
<dbReference type="EMBL" id="MCSI01000164">
    <property type="protein sequence ID" value="PME56900.1"/>
    <property type="molecule type" value="Genomic_DNA"/>
</dbReference>
<feature type="binding site" evidence="5">
    <location>
        <position position="204"/>
    </location>
    <ligand>
        <name>Fe cation</name>
        <dbReference type="ChEBI" id="CHEBI:24875"/>
        <note>catalytic</note>
    </ligand>
</feature>
<proteinExistence type="inferred from homology"/>
<gene>
    <name evidence="6" type="ORF">BCV30_18150</name>
</gene>
<comment type="cofactor">
    <cofactor evidence="5">
        <name>Fe(2+)</name>
        <dbReference type="ChEBI" id="CHEBI:29033"/>
    </cofactor>
    <text evidence="5">Binds 1 Fe(2+) ion per subunit.</text>
</comment>
<feature type="binding site" evidence="5">
    <location>
        <position position="566"/>
    </location>
    <ligand>
        <name>Fe cation</name>
        <dbReference type="ChEBI" id="CHEBI:24875"/>
        <note>catalytic</note>
    </ligand>
</feature>
<evidence type="ECO:0000256" key="2">
    <source>
        <dbReference type="ARBA" id="ARBA00022723"/>
    </source>
</evidence>
<keyword evidence="4 5" id="KW-0408">Iron</keyword>
<name>A0A2N7BJV3_9VIBR</name>
<keyword evidence="3" id="KW-0560">Oxidoreductase</keyword>
<dbReference type="GO" id="GO:0046872">
    <property type="term" value="F:metal ion binding"/>
    <property type="evidence" value="ECO:0007669"/>
    <property type="project" value="UniProtKB-KW"/>
</dbReference>
<evidence type="ECO:0000256" key="1">
    <source>
        <dbReference type="ARBA" id="ARBA00006787"/>
    </source>
</evidence>
<comment type="caution">
    <text evidence="6">The sequence shown here is derived from an EMBL/GenBank/DDBJ whole genome shotgun (WGS) entry which is preliminary data.</text>
</comment>
<dbReference type="Proteomes" id="UP000235778">
    <property type="component" value="Unassembled WGS sequence"/>
</dbReference>
<dbReference type="PANTHER" id="PTHR10543:SF89">
    <property type="entry name" value="CAROTENOID 9,10(9',10')-CLEAVAGE DIOXYGENASE 1"/>
    <property type="match status" value="1"/>
</dbReference>
<dbReference type="RefSeq" id="WP_102267779.1">
    <property type="nucleotide sequence ID" value="NZ_MCSH01000131.1"/>
</dbReference>
<evidence type="ECO:0000313" key="6">
    <source>
        <dbReference type="EMBL" id="PME56900.1"/>
    </source>
</evidence>
<dbReference type="InterPro" id="IPR004294">
    <property type="entry name" value="Carotenoid_Oase"/>
</dbReference>
<organism evidence="6 7">
    <name type="scientific">Vibrio lentus</name>
    <dbReference type="NCBI Taxonomy" id="136468"/>
    <lineage>
        <taxon>Bacteria</taxon>
        <taxon>Pseudomonadati</taxon>
        <taxon>Pseudomonadota</taxon>
        <taxon>Gammaproteobacteria</taxon>
        <taxon>Vibrionales</taxon>
        <taxon>Vibrionaceae</taxon>
        <taxon>Vibrio</taxon>
    </lineage>
</organism>
<evidence type="ECO:0000313" key="7">
    <source>
        <dbReference type="Proteomes" id="UP000235778"/>
    </source>
</evidence>